<dbReference type="SUPFAM" id="SSF56219">
    <property type="entry name" value="DNase I-like"/>
    <property type="match status" value="1"/>
</dbReference>
<feature type="domain" description="Endonuclease/exonuclease/phosphatase" evidence="13">
    <location>
        <begin position="95"/>
        <end position="316"/>
    </location>
</feature>
<feature type="site" description="Transition state stabilizer" evidence="11">
    <location>
        <position position="230"/>
    </location>
</feature>
<evidence type="ECO:0000256" key="6">
    <source>
        <dbReference type="ARBA" id="ARBA00022801"/>
    </source>
</evidence>
<evidence type="ECO:0000259" key="13">
    <source>
        <dbReference type="Pfam" id="PF03372"/>
    </source>
</evidence>
<feature type="active site" description="Proton donor/acceptor" evidence="9">
    <location>
        <position position="228"/>
    </location>
</feature>
<reference evidence="14" key="2">
    <citation type="submission" date="2025-09" db="UniProtKB">
        <authorList>
            <consortium name="Ensembl"/>
        </authorList>
    </citation>
    <scope>IDENTIFICATION</scope>
</reference>
<keyword evidence="12" id="KW-0812">Transmembrane</keyword>
<keyword evidence="12" id="KW-1133">Transmembrane helix</keyword>
<evidence type="ECO:0000256" key="4">
    <source>
        <dbReference type="ARBA" id="ARBA00022723"/>
    </source>
</evidence>
<comment type="catalytic activity">
    <reaction evidence="1">
        <text>Exonucleolytic cleavage in the 3'- to 5'-direction to yield nucleoside 5'-phosphates.</text>
        <dbReference type="EC" id="3.1.11.2"/>
    </reaction>
</comment>
<dbReference type="InterPro" id="IPR004808">
    <property type="entry name" value="AP_endonuc_1"/>
</dbReference>
<dbReference type="GO" id="GO:0008311">
    <property type="term" value="F:double-stranded DNA 3'-5' DNA exonuclease activity"/>
    <property type="evidence" value="ECO:0007669"/>
    <property type="project" value="UniProtKB-EC"/>
</dbReference>
<dbReference type="GO" id="GO:0006284">
    <property type="term" value="P:base-excision repair"/>
    <property type="evidence" value="ECO:0007669"/>
    <property type="project" value="TreeGrafter"/>
</dbReference>
<dbReference type="InterPro" id="IPR036691">
    <property type="entry name" value="Endo/exonu/phosph_ase_sf"/>
</dbReference>
<dbReference type="GeneTree" id="ENSGT00950000183016"/>
<feature type="binding site" evidence="10">
    <location>
        <position position="316"/>
    </location>
    <ligand>
        <name>Mg(2+)</name>
        <dbReference type="ChEBI" id="CHEBI:18420"/>
        <label>1</label>
    </ligand>
</feature>
<protein>
    <recommendedName>
        <fullName evidence="3">exodeoxyribonuclease III</fullName>
        <ecNumber evidence="3">3.1.11.2</ecNumber>
    </recommendedName>
</protein>
<keyword evidence="12" id="KW-0472">Membrane</keyword>
<dbReference type="Pfam" id="PF03372">
    <property type="entry name" value="Exo_endo_phos"/>
    <property type="match status" value="1"/>
</dbReference>
<evidence type="ECO:0000256" key="12">
    <source>
        <dbReference type="SAM" id="Phobius"/>
    </source>
</evidence>
<evidence type="ECO:0000256" key="3">
    <source>
        <dbReference type="ARBA" id="ARBA00012115"/>
    </source>
</evidence>
<sequence>MDWIIAERRDFLCNSISREDLPCRAVCRRTRRRWFCINLVAFGIHFSVLETFTAAACSHQYTGCNLSPLKTDFGKENDATQSRSKCDMNDLKIVSLNVKGINNMIKRQSILTFLKKENTKIALLSETHLTDIEHLKLRRNWVGQVFYSSHNSKSRGVAILIHRSLPFTLEKTMSDSDGRYVLISGYLYGEHILLGCIYGPNIYEATFFPKLLSDIASVHTPYIVLGGDFNCIHDPCVDQSPPRSTTISRKSLRLREFCQDLELYDTWRVTNPRERDYTFFSQPHQTFSRIDFFLSSRMVLDRVRNCSISTCTISDHSPVILCISPPYADPASRHWRMNPSLLSYPSFIDDITDQWNLFMDTNKTPDVNPSLLWETAKAFIRGSVITYTTAQKKAAIKEQLHLERTIQQTELQCKNASSRALSKKLEAARSALNQLLTRQAESSIFFAKHRLYQSGNKPGRLLARLTKGRMEANTISEDQQNVLTLVQTVLTLMVKSGKWSSLRYLNRSMHTHTSLLNMHSEDRALLSIDFHSCSSLSMA</sequence>
<feature type="active site" evidence="9">
    <location>
        <position position="198"/>
    </location>
</feature>
<evidence type="ECO:0000256" key="1">
    <source>
        <dbReference type="ARBA" id="ARBA00000493"/>
    </source>
</evidence>
<dbReference type="AlphaFoldDB" id="A0A3Q2PEW8"/>
<dbReference type="PANTHER" id="PTHR22748:SF26">
    <property type="entry name" value="ENDONUCLEASE_EXONUCLEASE_PHOSPHATASE DOMAIN-CONTAINING PROTEIN"/>
    <property type="match status" value="1"/>
</dbReference>
<evidence type="ECO:0000256" key="8">
    <source>
        <dbReference type="ARBA" id="ARBA00023204"/>
    </source>
</evidence>
<evidence type="ECO:0000256" key="7">
    <source>
        <dbReference type="ARBA" id="ARBA00022842"/>
    </source>
</evidence>
<keyword evidence="10" id="KW-0464">Manganese</keyword>
<evidence type="ECO:0000256" key="10">
    <source>
        <dbReference type="PIRSR" id="PIRSR604808-2"/>
    </source>
</evidence>
<dbReference type="GO" id="GO:0003906">
    <property type="term" value="F:DNA-(apurinic or apyrimidinic site) endonuclease activity"/>
    <property type="evidence" value="ECO:0007669"/>
    <property type="project" value="TreeGrafter"/>
</dbReference>
<dbReference type="PANTHER" id="PTHR22748">
    <property type="entry name" value="AP ENDONUCLEASE"/>
    <property type="match status" value="1"/>
</dbReference>
<keyword evidence="5" id="KW-0227">DNA damage</keyword>
<evidence type="ECO:0000313" key="15">
    <source>
        <dbReference type="Proteomes" id="UP000265000"/>
    </source>
</evidence>
<reference evidence="14" key="1">
    <citation type="submission" date="2025-08" db="UniProtKB">
        <authorList>
            <consortium name="Ensembl"/>
        </authorList>
    </citation>
    <scope>IDENTIFICATION</scope>
</reference>
<evidence type="ECO:0000256" key="2">
    <source>
        <dbReference type="ARBA" id="ARBA00007092"/>
    </source>
</evidence>
<dbReference type="EC" id="3.1.11.2" evidence="3"/>
<evidence type="ECO:0000256" key="5">
    <source>
        <dbReference type="ARBA" id="ARBA00022763"/>
    </source>
</evidence>
<organism evidence="14 15">
    <name type="scientific">Fundulus heteroclitus</name>
    <name type="common">Killifish</name>
    <name type="synonym">Mummichog</name>
    <dbReference type="NCBI Taxonomy" id="8078"/>
    <lineage>
        <taxon>Eukaryota</taxon>
        <taxon>Metazoa</taxon>
        <taxon>Chordata</taxon>
        <taxon>Craniata</taxon>
        <taxon>Vertebrata</taxon>
        <taxon>Euteleostomi</taxon>
        <taxon>Actinopterygii</taxon>
        <taxon>Neopterygii</taxon>
        <taxon>Teleostei</taxon>
        <taxon>Neoteleostei</taxon>
        <taxon>Acanthomorphata</taxon>
        <taxon>Ovalentaria</taxon>
        <taxon>Atherinomorphae</taxon>
        <taxon>Cyprinodontiformes</taxon>
        <taxon>Fundulidae</taxon>
        <taxon>Fundulus</taxon>
    </lineage>
</organism>
<dbReference type="GO" id="GO:0008081">
    <property type="term" value="F:phosphoric diester hydrolase activity"/>
    <property type="evidence" value="ECO:0007669"/>
    <property type="project" value="TreeGrafter"/>
</dbReference>
<dbReference type="GO" id="GO:0046872">
    <property type="term" value="F:metal ion binding"/>
    <property type="evidence" value="ECO:0007669"/>
    <property type="project" value="UniProtKB-KW"/>
</dbReference>
<name>A0A3Q2PEW8_FUNHE</name>
<evidence type="ECO:0000256" key="11">
    <source>
        <dbReference type="PIRSR" id="PIRSR604808-3"/>
    </source>
</evidence>
<evidence type="ECO:0000256" key="9">
    <source>
        <dbReference type="PIRSR" id="PIRSR604808-1"/>
    </source>
</evidence>
<feature type="binding site" evidence="10">
    <location>
        <position position="230"/>
    </location>
    <ligand>
        <name>Mg(2+)</name>
        <dbReference type="ChEBI" id="CHEBI:18420"/>
        <label>1</label>
    </ligand>
</feature>
<keyword evidence="4 10" id="KW-0479">Metal-binding</keyword>
<dbReference type="Gene3D" id="3.60.10.10">
    <property type="entry name" value="Endonuclease/exonuclease/phosphatase"/>
    <property type="match status" value="1"/>
</dbReference>
<feature type="site" description="Interaction with DNA substrate" evidence="11">
    <location>
        <position position="316"/>
    </location>
</feature>
<accession>A0A3Q2PEW8</accession>
<keyword evidence="7 10" id="KW-0460">Magnesium</keyword>
<dbReference type="Ensembl" id="ENSFHET00000018407.1">
    <property type="protein sequence ID" value="ENSFHEP00000011424.1"/>
    <property type="gene ID" value="ENSFHEG00000012855.1"/>
</dbReference>
<feature type="site" description="Important for catalytic activity" evidence="11">
    <location>
        <position position="291"/>
    </location>
</feature>
<feature type="transmembrane region" description="Helical" evidence="12">
    <location>
        <begin position="34"/>
        <end position="56"/>
    </location>
</feature>
<feature type="binding site" evidence="10">
    <location>
        <position position="97"/>
    </location>
    <ligand>
        <name>Mg(2+)</name>
        <dbReference type="ChEBI" id="CHEBI:18420"/>
        <label>1</label>
    </ligand>
</feature>
<keyword evidence="8" id="KW-0234">DNA repair</keyword>
<feature type="binding site" evidence="10">
    <location>
        <position position="126"/>
    </location>
    <ligand>
        <name>Mg(2+)</name>
        <dbReference type="ChEBI" id="CHEBI:18420"/>
        <label>1</label>
    </ligand>
</feature>
<dbReference type="Proteomes" id="UP000265000">
    <property type="component" value="Unplaced"/>
</dbReference>
<comment type="cofactor">
    <cofactor evidence="10">
        <name>Mg(2+)</name>
        <dbReference type="ChEBI" id="CHEBI:18420"/>
    </cofactor>
    <cofactor evidence="10">
        <name>Mn(2+)</name>
        <dbReference type="ChEBI" id="CHEBI:29035"/>
    </cofactor>
    <text evidence="10">Probably binds two magnesium or manganese ions per subunit.</text>
</comment>
<dbReference type="STRING" id="8078.ENSFHEP00000011424"/>
<feature type="binding site" evidence="10">
    <location>
        <position position="315"/>
    </location>
    <ligand>
        <name>Mg(2+)</name>
        <dbReference type="ChEBI" id="CHEBI:18420"/>
        <label>1</label>
    </ligand>
</feature>
<comment type="similarity">
    <text evidence="2">Belongs to the DNA repair enzymes AP/ExoA family.</text>
</comment>
<evidence type="ECO:0000313" key="14">
    <source>
        <dbReference type="Ensembl" id="ENSFHEP00000011424.1"/>
    </source>
</evidence>
<dbReference type="GO" id="GO:0005634">
    <property type="term" value="C:nucleus"/>
    <property type="evidence" value="ECO:0007669"/>
    <property type="project" value="TreeGrafter"/>
</dbReference>
<dbReference type="InterPro" id="IPR005135">
    <property type="entry name" value="Endo/exonuclease/phosphatase"/>
</dbReference>
<proteinExistence type="inferred from homology"/>
<keyword evidence="6" id="KW-0378">Hydrolase</keyword>
<feature type="active site" description="Proton acceptor" evidence="9">
    <location>
        <position position="316"/>
    </location>
</feature>
<dbReference type="CDD" id="cd09076">
    <property type="entry name" value="L1-EN"/>
    <property type="match status" value="1"/>
</dbReference>
<keyword evidence="15" id="KW-1185">Reference proteome</keyword>
<feature type="binding site" evidence="10">
    <location>
        <position position="228"/>
    </location>
    <ligand>
        <name>Mg(2+)</name>
        <dbReference type="ChEBI" id="CHEBI:18420"/>
        <label>1</label>
    </ligand>
</feature>